<evidence type="ECO:0000259" key="6">
    <source>
        <dbReference type="PROSITE" id="PS51898"/>
    </source>
</evidence>
<dbReference type="InterPro" id="IPR050090">
    <property type="entry name" value="Tyrosine_recombinase_XerCD"/>
</dbReference>
<protein>
    <submittedName>
        <fullName evidence="8">Integrase</fullName>
    </submittedName>
</protein>
<organism evidence="8 9">
    <name type="scientific">Kitasatospora paracochleata</name>
    <dbReference type="NCBI Taxonomy" id="58354"/>
    <lineage>
        <taxon>Bacteria</taxon>
        <taxon>Bacillati</taxon>
        <taxon>Actinomycetota</taxon>
        <taxon>Actinomycetes</taxon>
        <taxon>Kitasatosporales</taxon>
        <taxon>Streptomycetaceae</taxon>
        <taxon>Kitasatospora</taxon>
    </lineage>
</organism>
<evidence type="ECO:0000256" key="5">
    <source>
        <dbReference type="SAM" id="MobiDB-lite"/>
    </source>
</evidence>
<evidence type="ECO:0000313" key="8">
    <source>
        <dbReference type="EMBL" id="MCP2312724.1"/>
    </source>
</evidence>
<comment type="similarity">
    <text evidence="1">Belongs to the 'phage' integrase family.</text>
</comment>
<feature type="compositionally biased region" description="Basic and acidic residues" evidence="5">
    <location>
        <begin position="1"/>
        <end position="20"/>
    </location>
</feature>
<feature type="domain" description="Tyr recombinase" evidence="6">
    <location>
        <begin position="185"/>
        <end position="401"/>
    </location>
</feature>
<dbReference type="InterPro" id="IPR044068">
    <property type="entry name" value="CB"/>
</dbReference>
<dbReference type="InterPro" id="IPR002104">
    <property type="entry name" value="Integrase_catalytic"/>
</dbReference>
<dbReference type="InterPro" id="IPR011010">
    <property type="entry name" value="DNA_brk_join_enz"/>
</dbReference>
<keyword evidence="9" id="KW-1185">Reference proteome</keyword>
<feature type="domain" description="Core-binding (CB)" evidence="7">
    <location>
        <begin position="82"/>
        <end position="162"/>
    </location>
</feature>
<reference evidence="8 9" key="1">
    <citation type="submission" date="2022-06" db="EMBL/GenBank/DDBJ databases">
        <title>Sequencing the genomes of 1000 actinobacteria strains.</title>
        <authorList>
            <person name="Klenk H.-P."/>
        </authorList>
    </citation>
    <scope>NUCLEOTIDE SEQUENCE [LARGE SCALE GENOMIC DNA]</scope>
    <source>
        <strain evidence="8 9">DSM 41656</strain>
    </source>
</reference>
<keyword evidence="2 4" id="KW-0238">DNA-binding</keyword>
<name>A0ABT1J668_9ACTN</name>
<evidence type="ECO:0000256" key="2">
    <source>
        <dbReference type="ARBA" id="ARBA00023125"/>
    </source>
</evidence>
<dbReference type="Gene3D" id="1.10.443.10">
    <property type="entry name" value="Intergrase catalytic core"/>
    <property type="match status" value="1"/>
</dbReference>
<dbReference type="InterPro" id="IPR013762">
    <property type="entry name" value="Integrase-like_cat_sf"/>
</dbReference>
<dbReference type="Gene3D" id="1.10.150.130">
    <property type="match status" value="1"/>
</dbReference>
<keyword evidence="3" id="KW-0233">DNA recombination</keyword>
<dbReference type="SUPFAM" id="SSF56349">
    <property type="entry name" value="DNA breaking-rejoining enzymes"/>
    <property type="match status" value="1"/>
</dbReference>
<evidence type="ECO:0000256" key="3">
    <source>
        <dbReference type="ARBA" id="ARBA00023172"/>
    </source>
</evidence>
<evidence type="ECO:0000259" key="7">
    <source>
        <dbReference type="PROSITE" id="PS51900"/>
    </source>
</evidence>
<evidence type="ECO:0000256" key="4">
    <source>
        <dbReference type="PROSITE-ProRule" id="PRU01248"/>
    </source>
</evidence>
<dbReference type="Pfam" id="PF00589">
    <property type="entry name" value="Phage_integrase"/>
    <property type="match status" value="1"/>
</dbReference>
<proteinExistence type="inferred from homology"/>
<dbReference type="RefSeq" id="WP_253802076.1">
    <property type="nucleotide sequence ID" value="NZ_BAAAUB010000105.1"/>
</dbReference>
<dbReference type="Proteomes" id="UP001206483">
    <property type="component" value="Unassembled WGS sequence"/>
</dbReference>
<dbReference type="PROSITE" id="PS51900">
    <property type="entry name" value="CB"/>
    <property type="match status" value="1"/>
</dbReference>
<gene>
    <name evidence="8" type="ORF">FHR36_005905</name>
</gene>
<accession>A0ABT1J668</accession>
<dbReference type="CDD" id="cd01189">
    <property type="entry name" value="INT_ICEBs1_C_like"/>
    <property type="match status" value="1"/>
</dbReference>
<dbReference type="EMBL" id="JAMZDX010000006">
    <property type="protein sequence ID" value="MCP2312724.1"/>
    <property type="molecule type" value="Genomic_DNA"/>
</dbReference>
<feature type="region of interest" description="Disordered" evidence="5">
    <location>
        <begin position="1"/>
        <end position="25"/>
    </location>
</feature>
<dbReference type="PANTHER" id="PTHR30349:SF64">
    <property type="entry name" value="PROPHAGE INTEGRASE INTD-RELATED"/>
    <property type="match status" value="1"/>
</dbReference>
<dbReference type="Pfam" id="PF22022">
    <property type="entry name" value="Phage_int_M"/>
    <property type="match status" value="1"/>
</dbReference>
<dbReference type="InterPro" id="IPR010998">
    <property type="entry name" value="Integrase_recombinase_N"/>
</dbReference>
<dbReference type="PANTHER" id="PTHR30349">
    <property type="entry name" value="PHAGE INTEGRASE-RELATED"/>
    <property type="match status" value="1"/>
</dbReference>
<dbReference type="InterPro" id="IPR053876">
    <property type="entry name" value="Phage_int_M"/>
</dbReference>
<sequence>MAGHIQDRWYKTEASADGKPRRVKTDRHGVGMRYRARYIAPDGSERSKSFPDRQKRLAEEWLARIEADMSRGQYLDPAAAKTTFQEYAEKWLESQTSDPNTQASMQSQLRRHAFPKIGPRPLGSFQPGHIREFVGQLETSGLSGSYARVIFSNVRAVLSAAVDDGFLPRNPCAAQTVRPPVVGSRRVVPWEPDRVFAVREAMTERYRTTVDVGAGCGLRQGEILGLAVDALDFDASTMHVTQQLKLSRSKPVFAPPKGGTLRSVPLPRPVADALQAHMERFPPVEITLPWMKLGGPPITKRLLFTSTSDSIVWRGMLNEDHWKPALAAAGVIPPRAKGESYASAREHGMHALRHFFASVLLDAGESIKAVSEYLGHADPGLTLRVYAHLMPDSRHRARKAMEEVFKAQDHKG</sequence>
<comment type="caution">
    <text evidence="8">The sequence shown here is derived from an EMBL/GenBank/DDBJ whole genome shotgun (WGS) entry which is preliminary data.</text>
</comment>
<evidence type="ECO:0000313" key="9">
    <source>
        <dbReference type="Proteomes" id="UP001206483"/>
    </source>
</evidence>
<dbReference type="PROSITE" id="PS51898">
    <property type="entry name" value="TYR_RECOMBINASE"/>
    <property type="match status" value="1"/>
</dbReference>
<evidence type="ECO:0000256" key="1">
    <source>
        <dbReference type="ARBA" id="ARBA00008857"/>
    </source>
</evidence>